<evidence type="ECO:0000313" key="3">
    <source>
        <dbReference type="EMBL" id="CUN54399.1"/>
    </source>
</evidence>
<dbReference type="InterPro" id="IPR010310">
    <property type="entry name" value="T7SS_ESAT-6-like"/>
</dbReference>
<accession>A0A173XRV5</accession>
<comment type="similarity">
    <text evidence="1">Belongs to the WXG100 family.</text>
</comment>
<dbReference type="Proteomes" id="UP000292665">
    <property type="component" value="Unassembled WGS sequence"/>
</dbReference>
<evidence type="ECO:0000256" key="1">
    <source>
        <dbReference type="RuleBase" id="RU362001"/>
    </source>
</evidence>
<dbReference type="EMBL" id="CYZO01000002">
    <property type="protein sequence ID" value="CUN54399.1"/>
    <property type="molecule type" value="Genomic_DNA"/>
</dbReference>
<reference evidence="3 5" key="1">
    <citation type="submission" date="2015-09" db="EMBL/GenBank/DDBJ databases">
        <authorList>
            <consortium name="Pathogen Informatics"/>
        </authorList>
    </citation>
    <scope>NUCLEOTIDE SEQUENCE [LARGE SCALE GENOMIC DNA]</scope>
    <source>
        <strain evidence="3 5">2789STDY5834841</strain>
    </source>
</reference>
<sequence length="97" mass="10820">MASQIRISPDQMRERANSYQTESGNVSEMIGRLDSLLQSLLGEWEGSASEAYRERYESLRPAFTQAEELLAEISKALNTTAQNMENVDESIASGFRG</sequence>
<dbReference type="EMBL" id="RCYR01000014">
    <property type="protein sequence ID" value="RYS79897.1"/>
    <property type="molecule type" value="Genomic_DNA"/>
</dbReference>
<name>A0A173XRV5_9FIRM</name>
<evidence type="ECO:0000313" key="4">
    <source>
        <dbReference type="EMBL" id="RYS79897.1"/>
    </source>
</evidence>
<gene>
    <name evidence="3" type="primary">esxA</name>
    <name evidence="4" type="ORF">EAI93_08190</name>
    <name evidence="3" type="ORF">ERS852456_00174</name>
</gene>
<feature type="region of interest" description="Disordered" evidence="2">
    <location>
        <begin position="1"/>
        <end position="24"/>
    </location>
</feature>
<evidence type="ECO:0000256" key="2">
    <source>
        <dbReference type="SAM" id="MobiDB-lite"/>
    </source>
</evidence>
<dbReference type="InterPro" id="IPR036689">
    <property type="entry name" value="ESAT-6-like_sf"/>
</dbReference>
<organism evidence="3 5">
    <name type="scientific">[Ruminococcus] torques</name>
    <dbReference type="NCBI Taxonomy" id="33039"/>
    <lineage>
        <taxon>Bacteria</taxon>
        <taxon>Bacillati</taxon>
        <taxon>Bacillota</taxon>
        <taxon>Clostridia</taxon>
        <taxon>Lachnospirales</taxon>
        <taxon>Lachnospiraceae</taxon>
        <taxon>Mediterraneibacter</taxon>
    </lineage>
</organism>
<evidence type="ECO:0000313" key="5">
    <source>
        <dbReference type="Proteomes" id="UP000095787"/>
    </source>
</evidence>
<dbReference type="NCBIfam" id="TIGR03930">
    <property type="entry name" value="WXG100_ESAT6"/>
    <property type="match status" value="1"/>
</dbReference>
<dbReference type="Pfam" id="PF06013">
    <property type="entry name" value="WXG100"/>
    <property type="match status" value="1"/>
</dbReference>
<evidence type="ECO:0000313" key="6">
    <source>
        <dbReference type="Proteomes" id="UP000292665"/>
    </source>
</evidence>
<proteinExistence type="inferred from homology"/>
<dbReference type="Proteomes" id="UP000095787">
    <property type="component" value="Unassembled WGS sequence"/>
</dbReference>
<reference evidence="4 6" key="2">
    <citation type="journal article" date="2019" name="Science, e1252229">
        <title>Invertible promoters mediate bacterial phase variation, antibiotic resistance, and host adaptation in the gut.</title>
        <authorList>
            <person name="Jiang X."/>
            <person name="Hall A.B."/>
            <person name="Arthur T.D."/>
            <person name="Plichta D.R."/>
            <person name="Covington C.T."/>
            <person name="Poyet M."/>
            <person name="Crothers J."/>
            <person name="Moses P.L."/>
            <person name="Tolonen A.C."/>
            <person name="Vlamakis H."/>
            <person name="Alm E.J."/>
            <person name="Xavier R.J."/>
        </authorList>
    </citation>
    <scope>NUCLEOTIDE SEQUENCE [LARGE SCALE GENOMIC DNA]</scope>
    <source>
        <strain evidence="6">aa_0143</strain>
        <strain evidence="4">Aa_0143</strain>
    </source>
</reference>
<dbReference type="RefSeq" id="WP_004848272.1">
    <property type="nucleotide sequence ID" value="NZ_AP028249.1"/>
</dbReference>
<protein>
    <recommendedName>
        <fullName evidence="1">ESAT-6-like protein</fullName>
    </recommendedName>
</protein>
<dbReference type="AlphaFoldDB" id="A0A173XRV5"/>
<dbReference type="SUPFAM" id="SSF140453">
    <property type="entry name" value="EsxAB dimer-like"/>
    <property type="match status" value="1"/>
</dbReference>
<dbReference type="GeneID" id="97330408"/>
<dbReference type="Gene3D" id="1.10.287.1060">
    <property type="entry name" value="ESAT-6-like"/>
    <property type="match status" value="1"/>
</dbReference>